<dbReference type="GO" id="GO:0140911">
    <property type="term" value="F:pore-forming activity"/>
    <property type="evidence" value="ECO:0007669"/>
    <property type="project" value="InterPro"/>
</dbReference>
<protein>
    <recommendedName>
        <fullName evidence="8">Hemolysin III family channel protein</fullName>
    </recommendedName>
</protein>
<name>A0A0F9VR10_9ZZZZ</name>
<dbReference type="AlphaFoldDB" id="A0A0F9VR10"/>
<feature type="transmembrane region" description="Helical" evidence="6">
    <location>
        <begin position="60"/>
        <end position="82"/>
    </location>
</feature>
<comment type="subcellular location">
    <subcellularLocation>
        <location evidence="1">Cell membrane</location>
        <topology evidence="1">Multi-pass membrane protein</topology>
    </subcellularLocation>
</comment>
<evidence type="ECO:0000256" key="2">
    <source>
        <dbReference type="ARBA" id="ARBA00022475"/>
    </source>
</evidence>
<evidence type="ECO:0000256" key="4">
    <source>
        <dbReference type="ARBA" id="ARBA00022989"/>
    </source>
</evidence>
<feature type="transmembrane region" description="Helical" evidence="6">
    <location>
        <begin position="120"/>
        <end position="141"/>
    </location>
</feature>
<feature type="transmembrane region" description="Helical" evidence="6">
    <location>
        <begin position="208"/>
        <end position="226"/>
    </location>
</feature>
<dbReference type="PANTHER" id="PTHR20855">
    <property type="entry name" value="ADIPOR/PROGESTIN RECEPTOR-RELATED"/>
    <property type="match status" value="1"/>
</dbReference>
<feature type="transmembrane region" description="Helical" evidence="6">
    <location>
        <begin position="33"/>
        <end position="54"/>
    </location>
</feature>
<feature type="transmembrane region" description="Helical" evidence="6">
    <location>
        <begin position="94"/>
        <end position="114"/>
    </location>
</feature>
<keyword evidence="4 6" id="KW-1133">Transmembrane helix</keyword>
<proteinExistence type="predicted"/>
<evidence type="ECO:0008006" key="8">
    <source>
        <dbReference type="Google" id="ProtNLM"/>
    </source>
</evidence>
<evidence type="ECO:0000256" key="1">
    <source>
        <dbReference type="ARBA" id="ARBA00004651"/>
    </source>
</evidence>
<dbReference type="NCBIfam" id="TIGR01065">
    <property type="entry name" value="hlyIII"/>
    <property type="match status" value="1"/>
</dbReference>
<keyword evidence="2" id="KW-1003">Cell membrane</keyword>
<dbReference type="InterPro" id="IPR005744">
    <property type="entry name" value="Hy-lIII"/>
</dbReference>
<keyword evidence="5 6" id="KW-0472">Membrane</keyword>
<dbReference type="GO" id="GO:0005886">
    <property type="term" value="C:plasma membrane"/>
    <property type="evidence" value="ECO:0007669"/>
    <property type="project" value="UniProtKB-SubCell"/>
</dbReference>
<keyword evidence="3 6" id="KW-0812">Transmembrane</keyword>
<feature type="transmembrane region" description="Helical" evidence="6">
    <location>
        <begin position="177"/>
        <end position="196"/>
    </location>
</feature>
<comment type="caution">
    <text evidence="7">The sequence shown here is derived from an EMBL/GenBank/DDBJ whole genome shotgun (WGS) entry which is preliminary data.</text>
</comment>
<accession>A0A0F9VR10</accession>
<dbReference type="PANTHER" id="PTHR20855:SF3">
    <property type="entry name" value="LD03007P"/>
    <property type="match status" value="1"/>
</dbReference>
<sequence>MKTKSESQREGLPEALGEFSTLEEWLHSISHGIGAVLSLVGMVVLLVAASLAAHVDPWKIVSLSLYGTTLVLLYTASTLYHGTPHWRWKQRFQLLDHCAIYLLIAGTYTPFLLVNMRGTTGWVLFATVWSLALVGIACKLLWPQRFSLLRVVIYLLMGWMIVLATGEMTANLSTTGIALLAAGGIAYTLGVIFYAVRAIPYNHAIWHLFVIAGSICHYFAVYSAVLPHGSPV</sequence>
<evidence type="ECO:0000256" key="5">
    <source>
        <dbReference type="ARBA" id="ARBA00023136"/>
    </source>
</evidence>
<gene>
    <name evidence="7" type="ORF">LCGC14_0107580</name>
</gene>
<evidence type="ECO:0000313" key="7">
    <source>
        <dbReference type="EMBL" id="KKO02343.1"/>
    </source>
</evidence>
<feature type="transmembrane region" description="Helical" evidence="6">
    <location>
        <begin position="148"/>
        <end position="165"/>
    </location>
</feature>
<dbReference type="Pfam" id="PF03006">
    <property type="entry name" value="HlyIII"/>
    <property type="match status" value="1"/>
</dbReference>
<dbReference type="InterPro" id="IPR004254">
    <property type="entry name" value="AdipoR/HlyIII-related"/>
</dbReference>
<organism evidence="7">
    <name type="scientific">marine sediment metagenome</name>
    <dbReference type="NCBI Taxonomy" id="412755"/>
    <lineage>
        <taxon>unclassified sequences</taxon>
        <taxon>metagenomes</taxon>
        <taxon>ecological metagenomes</taxon>
    </lineage>
</organism>
<evidence type="ECO:0000256" key="3">
    <source>
        <dbReference type="ARBA" id="ARBA00022692"/>
    </source>
</evidence>
<dbReference type="EMBL" id="LAZR01000031">
    <property type="protein sequence ID" value="KKO02343.1"/>
    <property type="molecule type" value="Genomic_DNA"/>
</dbReference>
<evidence type="ECO:0000256" key="6">
    <source>
        <dbReference type="SAM" id="Phobius"/>
    </source>
</evidence>
<reference evidence="7" key="1">
    <citation type="journal article" date="2015" name="Nature">
        <title>Complex archaea that bridge the gap between prokaryotes and eukaryotes.</title>
        <authorList>
            <person name="Spang A."/>
            <person name="Saw J.H."/>
            <person name="Jorgensen S.L."/>
            <person name="Zaremba-Niedzwiedzka K."/>
            <person name="Martijn J."/>
            <person name="Lind A.E."/>
            <person name="van Eijk R."/>
            <person name="Schleper C."/>
            <person name="Guy L."/>
            <person name="Ettema T.J."/>
        </authorList>
    </citation>
    <scope>NUCLEOTIDE SEQUENCE</scope>
</reference>